<proteinExistence type="predicted"/>
<evidence type="ECO:0000313" key="3">
    <source>
        <dbReference type="Proteomes" id="UP000736672"/>
    </source>
</evidence>
<evidence type="ECO:0000313" key="2">
    <source>
        <dbReference type="EMBL" id="KAH7273697.1"/>
    </source>
</evidence>
<feature type="transmembrane region" description="Helical" evidence="1">
    <location>
        <begin position="148"/>
        <end position="173"/>
    </location>
</feature>
<reference evidence="2" key="1">
    <citation type="journal article" date="2021" name="Nat. Commun.">
        <title>Genetic determinants of endophytism in the Arabidopsis root mycobiome.</title>
        <authorList>
            <person name="Mesny F."/>
            <person name="Miyauchi S."/>
            <person name="Thiergart T."/>
            <person name="Pickel B."/>
            <person name="Atanasova L."/>
            <person name="Karlsson M."/>
            <person name="Huettel B."/>
            <person name="Barry K.W."/>
            <person name="Haridas S."/>
            <person name="Chen C."/>
            <person name="Bauer D."/>
            <person name="Andreopoulos W."/>
            <person name="Pangilinan J."/>
            <person name="LaButti K."/>
            <person name="Riley R."/>
            <person name="Lipzen A."/>
            <person name="Clum A."/>
            <person name="Drula E."/>
            <person name="Henrissat B."/>
            <person name="Kohler A."/>
            <person name="Grigoriev I.V."/>
            <person name="Martin F.M."/>
            <person name="Hacquard S."/>
        </authorList>
    </citation>
    <scope>NUCLEOTIDE SEQUENCE</scope>
    <source>
        <strain evidence="2">FSSC 5 MPI-SDFR-AT-0091</strain>
    </source>
</reference>
<dbReference type="Proteomes" id="UP000736672">
    <property type="component" value="Unassembled WGS sequence"/>
</dbReference>
<protein>
    <submittedName>
        <fullName evidence="2">Uncharacterized protein</fullName>
    </submittedName>
</protein>
<comment type="caution">
    <text evidence="2">The sequence shown here is derived from an EMBL/GenBank/DDBJ whole genome shotgun (WGS) entry which is preliminary data.</text>
</comment>
<dbReference type="AlphaFoldDB" id="A0A9P9RC91"/>
<sequence>MPLLNHCASFISFLCPEQKFSTLLLCIARFQQATQAATGDLLLPETLKSAARWAASNKPSIAACWSAGQVDHREKEGRGLWHLIRSRSDPAAPALHAHPALDLFALLAWRLGLEGKEPPHDAHPLSWDHLLSMRATDIHQVSRHKCPFLFSFLFLTPLCSSLFIPFFCLLLLLPS</sequence>
<keyword evidence="1" id="KW-1133">Transmembrane helix</keyword>
<evidence type="ECO:0000256" key="1">
    <source>
        <dbReference type="SAM" id="Phobius"/>
    </source>
</evidence>
<accession>A0A9P9RC91</accession>
<gene>
    <name evidence="2" type="ORF">B0J15DRAFT_107911</name>
</gene>
<name>A0A9P9RC91_FUSSL</name>
<keyword evidence="1" id="KW-0812">Transmembrane</keyword>
<keyword evidence="1" id="KW-0472">Membrane</keyword>
<keyword evidence="3" id="KW-1185">Reference proteome</keyword>
<organism evidence="2 3">
    <name type="scientific">Fusarium solani</name>
    <name type="common">Filamentous fungus</name>
    <dbReference type="NCBI Taxonomy" id="169388"/>
    <lineage>
        <taxon>Eukaryota</taxon>
        <taxon>Fungi</taxon>
        <taxon>Dikarya</taxon>
        <taxon>Ascomycota</taxon>
        <taxon>Pezizomycotina</taxon>
        <taxon>Sordariomycetes</taxon>
        <taxon>Hypocreomycetidae</taxon>
        <taxon>Hypocreales</taxon>
        <taxon>Nectriaceae</taxon>
        <taxon>Fusarium</taxon>
        <taxon>Fusarium solani species complex</taxon>
    </lineage>
</organism>
<dbReference type="EMBL" id="JAGTJS010000002">
    <property type="protein sequence ID" value="KAH7273697.1"/>
    <property type="molecule type" value="Genomic_DNA"/>
</dbReference>